<sequence>MEKFFVGKLISYIQRMNQKQLAALLKPYDIGGGGHHTYLKAILANPGINQDQLTSEAKFDKATTARCVKQLEEAGYVYRRIDDHDRRSYRLYPTQKAKDFEPTLRRIFEEHNRRFTSCLTEAEKEQLSSLLQKIYDSYQAD</sequence>
<dbReference type="InterPro" id="IPR036388">
    <property type="entry name" value="WH-like_DNA-bd_sf"/>
</dbReference>
<dbReference type="GO" id="GO:0003677">
    <property type="term" value="F:DNA binding"/>
    <property type="evidence" value="ECO:0007669"/>
    <property type="project" value="UniProtKB-KW"/>
</dbReference>
<protein>
    <submittedName>
        <fullName evidence="5">MarR family protein</fullName>
    </submittedName>
    <submittedName>
        <fullName evidence="6">MarR family transcriptional regulator</fullName>
    </submittedName>
</protein>
<dbReference type="Proteomes" id="UP000029278">
    <property type="component" value="Unassembled WGS sequence"/>
</dbReference>
<dbReference type="InterPro" id="IPR000835">
    <property type="entry name" value="HTH_MarR-typ"/>
</dbReference>
<evidence type="ECO:0000256" key="3">
    <source>
        <dbReference type="ARBA" id="ARBA00023163"/>
    </source>
</evidence>
<reference evidence="5 7" key="1">
    <citation type="submission" date="2014-04" db="EMBL/GenBank/DDBJ databases">
        <authorList>
            <person name="Bishop-Lilly K.A."/>
            <person name="Broomall S.M."/>
            <person name="Chain P.S."/>
            <person name="Chertkov O."/>
            <person name="Coyne S.R."/>
            <person name="Daligault H.E."/>
            <person name="Davenport K.W."/>
            <person name="Erkkila T."/>
            <person name="Frey K.G."/>
            <person name="Gibbons H.S."/>
            <person name="Gu W."/>
            <person name="Jaissle J."/>
            <person name="Johnson S.L."/>
            <person name="Koroleva G.I."/>
            <person name="Ladner J.T."/>
            <person name="Lo C.-C."/>
            <person name="Minogue T.D."/>
            <person name="Munk C."/>
            <person name="Palacios G.F."/>
            <person name="Redden C.L."/>
            <person name="Rosenzweig C.N."/>
            <person name="Scholz M.B."/>
            <person name="Teshima H."/>
            <person name="Xu Y."/>
        </authorList>
    </citation>
    <scope>NUCLEOTIDE SEQUENCE [LARGE SCALE GENOMIC DNA]</scope>
    <source>
        <strain evidence="5 7">8244</strain>
    </source>
</reference>
<dbReference type="InterPro" id="IPR036390">
    <property type="entry name" value="WH_DNA-bd_sf"/>
</dbReference>
<dbReference type="GO" id="GO:0003700">
    <property type="term" value="F:DNA-binding transcription factor activity"/>
    <property type="evidence" value="ECO:0007669"/>
    <property type="project" value="InterPro"/>
</dbReference>
<dbReference type="EMBL" id="WNZZ01000002">
    <property type="protein sequence ID" value="MUG21520.1"/>
    <property type="molecule type" value="Genomic_DNA"/>
</dbReference>
<comment type="caution">
    <text evidence="5">The sequence shown here is derived from an EMBL/GenBank/DDBJ whole genome shotgun (WGS) entry which is preliminary data.</text>
</comment>
<dbReference type="HOGENOM" id="CLU_083287_18_0_9"/>
<dbReference type="SMART" id="SM00347">
    <property type="entry name" value="HTH_MARR"/>
    <property type="match status" value="1"/>
</dbReference>
<evidence type="ECO:0000256" key="2">
    <source>
        <dbReference type="ARBA" id="ARBA00023125"/>
    </source>
</evidence>
<dbReference type="Proteomes" id="UP000442469">
    <property type="component" value="Unassembled WGS sequence"/>
</dbReference>
<dbReference type="GeneID" id="77007016"/>
<keyword evidence="3" id="KW-0804">Transcription</keyword>
<dbReference type="PROSITE" id="PS50995">
    <property type="entry name" value="HTH_MARR_2"/>
    <property type="match status" value="1"/>
</dbReference>
<name>A0A091A337_PAEMA</name>
<organism evidence="5 7">
    <name type="scientific">Paenibacillus macerans</name>
    <name type="common">Bacillus macerans</name>
    <dbReference type="NCBI Taxonomy" id="44252"/>
    <lineage>
        <taxon>Bacteria</taxon>
        <taxon>Bacillati</taxon>
        <taxon>Bacillota</taxon>
        <taxon>Bacilli</taxon>
        <taxon>Bacillales</taxon>
        <taxon>Paenibacillaceae</taxon>
        <taxon>Paenibacillus</taxon>
    </lineage>
</organism>
<keyword evidence="7" id="KW-1185">Reference proteome</keyword>
<keyword evidence="2" id="KW-0238">DNA-binding</keyword>
<evidence type="ECO:0000259" key="4">
    <source>
        <dbReference type="PROSITE" id="PS50995"/>
    </source>
</evidence>
<dbReference type="Gene3D" id="1.10.10.10">
    <property type="entry name" value="Winged helix-like DNA-binding domain superfamily/Winged helix DNA-binding domain"/>
    <property type="match status" value="1"/>
</dbReference>
<evidence type="ECO:0000313" key="8">
    <source>
        <dbReference type="Proteomes" id="UP000442469"/>
    </source>
</evidence>
<proteinExistence type="predicted"/>
<keyword evidence="1" id="KW-0805">Transcription regulation</keyword>
<evidence type="ECO:0000313" key="5">
    <source>
        <dbReference type="EMBL" id="KFN10716.1"/>
    </source>
</evidence>
<dbReference type="PRINTS" id="PR00598">
    <property type="entry name" value="HTHMARR"/>
</dbReference>
<dbReference type="PANTHER" id="PTHR42756">
    <property type="entry name" value="TRANSCRIPTIONAL REGULATOR, MARR"/>
    <property type="match status" value="1"/>
</dbReference>
<evidence type="ECO:0000313" key="6">
    <source>
        <dbReference type="EMBL" id="MUG21520.1"/>
    </source>
</evidence>
<dbReference type="PANTHER" id="PTHR42756:SF2">
    <property type="entry name" value="MARR FAMILY REGULATORY PROTEIN"/>
    <property type="match status" value="1"/>
</dbReference>
<dbReference type="STRING" id="44252.DJ90_3993"/>
<gene>
    <name evidence="5" type="ORF">DJ90_3993</name>
    <name evidence="6" type="ORF">GNQ08_03625</name>
</gene>
<dbReference type="RefSeq" id="WP_036622748.1">
    <property type="nucleotide sequence ID" value="NZ_BGML01000003.1"/>
</dbReference>
<dbReference type="PATRIC" id="fig|44252.3.peg.1095"/>
<dbReference type="InterPro" id="IPR023187">
    <property type="entry name" value="Tscrpt_reg_MarR-type_CS"/>
</dbReference>
<accession>A0A091A337</accession>
<evidence type="ECO:0000256" key="1">
    <source>
        <dbReference type="ARBA" id="ARBA00023015"/>
    </source>
</evidence>
<dbReference type="AlphaFoldDB" id="A0A091A337"/>
<feature type="domain" description="HTH marR-type" evidence="4">
    <location>
        <begin position="1"/>
        <end position="136"/>
    </location>
</feature>
<evidence type="ECO:0000313" key="7">
    <source>
        <dbReference type="Proteomes" id="UP000029278"/>
    </source>
</evidence>
<dbReference type="PROSITE" id="PS01117">
    <property type="entry name" value="HTH_MARR_1"/>
    <property type="match status" value="1"/>
</dbReference>
<reference evidence="6 8" key="2">
    <citation type="submission" date="2019-11" db="EMBL/GenBank/DDBJ databases">
        <title>Draft genome sequences of five Paenibacillus species of dairy origin.</title>
        <authorList>
            <person name="Olajide A.M."/>
            <person name="Chen S."/>
            <person name="Lapointe G."/>
        </authorList>
    </citation>
    <scope>NUCLEOTIDE SEQUENCE [LARGE SCALE GENOMIC DNA]</scope>
    <source>
        <strain evidence="6 8">3CT49</strain>
    </source>
</reference>
<dbReference type="EMBL" id="JMQA01000017">
    <property type="protein sequence ID" value="KFN10716.1"/>
    <property type="molecule type" value="Genomic_DNA"/>
</dbReference>
<dbReference type="SUPFAM" id="SSF46785">
    <property type="entry name" value="Winged helix' DNA-binding domain"/>
    <property type="match status" value="1"/>
</dbReference>
<dbReference type="OrthoDB" id="6462103at2"/>
<dbReference type="Pfam" id="PF01047">
    <property type="entry name" value="MarR"/>
    <property type="match status" value="1"/>
</dbReference>